<keyword evidence="3" id="KW-1185">Reference proteome</keyword>
<comment type="caution">
    <text evidence="2">The sequence shown here is derived from an EMBL/GenBank/DDBJ whole genome shotgun (WGS) entry which is preliminary data.</text>
</comment>
<gene>
    <name evidence="2" type="ORF">H2O64_11590</name>
</gene>
<protein>
    <submittedName>
        <fullName evidence="2">Glycosyltransferase</fullName>
    </submittedName>
</protein>
<dbReference type="PANTHER" id="PTHR22916">
    <property type="entry name" value="GLYCOSYLTRANSFERASE"/>
    <property type="match status" value="1"/>
</dbReference>
<reference evidence="2 3" key="1">
    <citation type="submission" date="2020-07" db="EMBL/GenBank/DDBJ databases">
        <title>Description of Kordia aestuariivivens sp. nov., isolated from a tidal flat.</title>
        <authorList>
            <person name="Park S."/>
            <person name="Yoon J.-H."/>
        </authorList>
    </citation>
    <scope>NUCLEOTIDE SEQUENCE [LARGE SCALE GENOMIC DNA]</scope>
    <source>
        <strain evidence="2 3">YSTF-M3</strain>
    </source>
</reference>
<sequence length="256" mass="29327">MREPLVSVITPTYNSEFFISETIDSVRSQTYTNWELILVDDASSDTTVEILKKYAASDTRITYHVLKTNSGAAIARNTAIEKASGSFIAFLDADDLWKPEKLTKQLSFMQTKDIAVSFSSYELMDEKGNSLSKMVKALPKVSYSKMLKSNYVGNLTGMYNAEKLGKVYMPNIRKRQDWALWLKLIKKAGFAYSLEEPLATYRVRDDSISSNKLNLLKYNYAIYRKALKFGAFKSSLYLIRFLIEHFFIKPQQTTQL</sequence>
<evidence type="ECO:0000259" key="1">
    <source>
        <dbReference type="Pfam" id="PF00535"/>
    </source>
</evidence>
<feature type="domain" description="Glycosyltransferase 2-like" evidence="1">
    <location>
        <begin position="7"/>
        <end position="122"/>
    </location>
</feature>
<dbReference type="RefSeq" id="WP_187562367.1">
    <property type="nucleotide sequence ID" value="NZ_JACGWS010000006.1"/>
</dbReference>
<dbReference type="Proteomes" id="UP000619238">
    <property type="component" value="Unassembled WGS sequence"/>
</dbReference>
<dbReference type="InterPro" id="IPR001173">
    <property type="entry name" value="Glyco_trans_2-like"/>
</dbReference>
<evidence type="ECO:0000313" key="2">
    <source>
        <dbReference type="EMBL" id="MBC8755321.1"/>
    </source>
</evidence>
<dbReference type="InterPro" id="IPR029044">
    <property type="entry name" value="Nucleotide-diphossugar_trans"/>
</dbReference>
<organism evidence="2 3">
    <name type="scientific">Kordia aestuariivivens</name>
    <dbReference type="NCBI Taxonomy" id="2759037"/>
    <lineage>
        <taxon>Bacteria</taxon>
        <taxon>Pseudomonadati</taxon>
        <taxon>Bacteroidota</taxon>
        <taxon>Flavobacteriia</taxon>
        <taxon>Flavobacteriales</taxon>
        <taxon>Flavobacteriaceae</taxon>
        <taxon>Kordia</taxon>
    </lineage>
</organism>
<evidence type="ECO:0000313" key="3">
    <source>
        <dbReference type="Proteomes" id="UP000619238"/>
    </source>
</evidence>
<dbReference type="Pfam" id="PF00535">
    <property type="entry name" value="Glycos_transf_2"/>
    <property type="match status" value="1"/>
</dbReference>
<accession>A0ABR7Q9T3</accession>
<dbReference type="EMBL" id="JACGWS010000006">
    <property type="protein sequence ID" value="MBC8755321.1"/>
    <property type="molecule type" value="Genomic_DNA"/>
</dbReference>
<name>A0ABR7Q9T3_9FLAO</name>
<dbReference type="Gene3D" id="3.90.550.10">
    <property type="entry name" value="Spore Coat Polysaccharide Biosynthesis Protein SpsA, Chain A"/>
    <property type="match status" value="1"/>
</dbReference>
<proteinExistence type="predicted"/>
<dbReference type="SUPFAM" id="SSF53448">
    <property type="entry name" value="Nucleotide-diphospho-sugar transferases"/>
    <property type="match status" value="1"/>
</dbReference>
<dbReference type="PANTHER" id="PTHR22916:SF3">
    <property type="entry name" value="UDP-GLCNAC:BETAGAL BETA-1,3-N-ACETYLGLUCOSAMINYLTRANSFERASE-LIKE PROTEIN 1"/>
    <property type="match status" value="1"/>
</dbReference>